<dbReference type="FunFam" id="3.40.50.300:FF:000134">
    <property type="entry name" value="Iron-enterobactin ABC transporter ATP-binding protein"/>
    <property type="match status" value="1"/>
</dbReference>
<dbReference type="OrthoDB" id="5296765at2"/>
<evidence type="ECO:0000256" key="5">
    <source>
        <dbReference type="ARBA" id="ARBA00022840"/>
    </source>
</evidence>
<dbReference type="EMBL" id="UGSB01000001">
    <property type="protein sequence ID" value="SUA56396.1"/>
    <property type="molecule type" value="Genomic_DNA"/>
</dbReference>
<dbReference type="PANTHER" id="PTHR42734">
    <property type="entry name" value="METAL TRANSPORT SYSTEM ATP-BINDING PROTEIN TM_0124-RELATED"/>
    <property type="match status" value="1"/>
</dbReference>
<dbReference type="CDD" id="cd03214">
    <property type="entry name" value="ABC_Iron-Siderophores_B12_Hemin"/>
    <property type="match status" value="1"/>
</dbReference>
<evidence type="ECO:0000256" key="2">
    <source>
        <dbReference type="ARBA" id="ARBA00022448"/>
    </source>
</evidence>
<name>A0A378XJC1_9BURK</name>
<feature type="domain" description="ABC transporter" evidence="6">
    <location>
        <begin position="7"/>
        <end position="242"/>
    </location>
</feature>
<sequence length="260" mass="28542">MGKQVVLSARDLRIGYGNKTIADSISFELEAAEVLCLLGPNGSGKSTLFKTVLGLVPALDGQLSVLNQPLARWSRRQLARQIAYVPQQSVSLFSFTALDMVLMGRSVYTGLFSTPSKNDKEKVWSCLEHLGIEHLAERLFPQLSGGEQQLVLLARALAQEPKALILDEPTSSLDFGNQILVIEQVQQLKKQGLAIFLCTHQPEHAMRMADKALLLAKGKVFAQGAVHEVLSINNLATMYGLSDDRVCDYLETSLSKFQAD</sequence>
<dbReference type="SMART" id="SM00382">
    <property type="entry name" value="AAA"/>
    <property type="match status" value="1"/>
</dbReference>
<dbReference type="EMBL" id="CP065725">
    <property type="protein sequence ID" value="QPT39490.1"/>
    <property type="molecule type" value="Genomic_DNA"/>
</dbReference>
<evidence type="ECO:0000259" key="6">
    <source>
        <dbReference type="PROSITE" id="PS50893"/>
    </source>
</evidence>
<keyword evidence="10" id="KW-1185">Reference proteome</keyword>
<dbReference type="InterPro" id="IPR027417">
    <property type="entry name" value="P-loop_NTPase"/>
</dbReference>
<keyword evidence="2" id="KW-0813">Transport</keyword>
<evidence type="ECO:0000313" key="7">
    <source>
        <dbReference type="EMBL" id="QPT39490.1"/>
    </source>
</evidence>
<evidence type="ECO:0000256" key="1">
    <source>
        <dbReference type="ARBA" id="ARBA00005417"/>
    </source>
</evidence>
<protein>
    <submittedName>
        <fullName evidence="7 8">ABC transporter ATP-binding protein</fullName>
    </submittedName>
</protein>
<dbReference type="PANTHER" id="PTHR42734:SF6">
    <property type="entry name" value="MOLYBDATE IMPORT ATP-BINDING PROTEIN MOLC"/>
    <property type="match status" value="1"/>
</dbReference>
<dbReference type="SUPFAM" id="SSF52540">
    <property type="entry name" value="P-loop containing nucleoside triphosphate hydrolases"/>
    <property type="match status" value="1"/>
</dbReference>
<dbReference type="InterPro" id="IPR050153">
    <property type="entry name" value="Metal_Ion_Import_ABC"/>
</dbReference>
<dbReference type="AlphaFoldDB" id="A0A378XJC1"/>
<reference evidence="8 9" key="1">
    <citation type="submission" date="2018-06" db="EMBL/GenBank/DDBJ databases">
        <authorList>
            <consortium name="Pathogen Informatics"/>
            <person name="Doyle S."/>
        </authorList>
    </citation>
    <scope>NUCLEOTIDE SEQUENCE [LARGE SCALE GENOMIC DNA]</scope>
    <source>
        <strain evidence="8 9">NCTC11997</strain>
    </source>
</reference>
<accession>A0A378XJC1</accession>
<proteinExistence type="inferred from homology"/>
<dbReference type="Gene3D" id="3.40.50.300">
    <property type="entry name" value="P-loop containing nucleotide triphosphate hydrolases"/>
    <property type="match status" value="1"/>
</dbReference>
<keyword evidence="3" id="KW-0472">Membrane</keyword>
<dbReference type="Proteomes" id="UP000254603">
    <property type="component" value="Unassembled WGS sequence"/>
</dbReference>
<evidence type="ECO:0000313" key="8">
    <source>
        <dbReference type="EMBL" id="SUA56396.1"/>
    </source>
</evidence>
<dbReference type="GO" id="GO:0005524">
    <property type="term" value="F:ATP binding"/>
    <property type="evidence" value="ECO:0007669"/>
    <property type="project" value="UniProtKB-KW"/>
</dbReference>
<keyword evidence="4" id="KW-0547">Nucleotide-binding</keyword>
<dbReference type="Proteomes" id="UP000594903">
    <property type="component" value="Chromosome"/>
</dbReference>
<evidence type="ECO:0000256" key="3">
    <source>
        <dbReference type="ARBA" id="ARBA00022475"/>
    </source>
</evidence>
<evidence type="ECO:0000313" key="10">
    <source>
        <dbReference type="Proteomes" id="UP000594903"/>
    </source>
</evidence>
<keyword evidence="3" id="KW-1003">Cell membrane</keyword>
<gene>
    <name evidence="7" type="ORF">I6G29_10045</name>
    <name evidence="8" type="ORF">NCTC11997_02075</name>
</gene>
<dbReference type="InterPro" id="IPR003439">
    <property type="entry name" value="ABC_transporter-like_ATP-bd"/>
</dbReference>
<dbReference type="PROSITE" id="PS50893">
    <property type="entry name" value="ABC_TRANSPORTER_2"/>
    <property type="match status" value="1"/>
</dbReference>
<reference evidence="7 10" key="2">
    <citation type="submission" date="2020-12" db="EMBL/GenBank/DDBJ databases">
        <title>FDA dAtabase for Regulatory Grade micrObial Sequences (FDA-ARGOS): Supporting development and validation of Infectious Disease Dx tests.</title>
        <authorList>
            <person name="Sproer C."/>
            <person name="Gronow S."/>
            <person name="Severitt S."/>
            <person name="Schroder I."/>
            <person name="Tallon L."/>
            <person name="Sadzewicz L."/>
            <person name="Zhao X."/>
            <person name="Boylan J."/>
            <person name="Ott S."/>
            <person name="Bowen H."/>
            <person name="Vavikolanu K."/>
            <person name="Mehta A."/>
            <person name="Aluvathingal J."/>
            <person name="Nadendla S."/>
            <person name="Lowell S."/>
            <person name="Myers T."/>
            <person name="Yan Y."/>
            <person name="Sichtig H."/>
        </authorList>
    </citation>
    <scope>NUCLEOTIDE SEQUENCE [LARGE SCALE GENOMIC DNA]</scope>
    <source>
        <strain evidence="7 10">FDAARGOS_872</strain>
    </source>
</reference>
<keyword evidence="5 8" id="KW-0067">ATP-binding</keyword>
<dbReference type="PROSITE" id="PS00211">
    <property type="entry name" value="ABC_TRANSPORTER_1"/>
    <property type="match status" value="1"/>
</dbReference>
<dbReference type="InterPro" id="IPR003593">
    <property type="entry name" value="AAA+_ATPase"/>
</dbReference>
<evidence type="ECO:0000313" key="9">
    <source>
        <dbReference type="Proteomes" id="UP000254603"/>
    </source>
</evidence>
<dbReference type="GO" id="GO:0016887">
    <property type="term" value="F:ATP hydrolysis activity"/>
    <property type="evidence" value="ECO:0007669"/>
    <property type="project" value="InterPro"/>
</dbReference>
<comment type="similarity">
    <text evidence="1">Belongs to the ABC transporter superfamily.</text>
</comment>
<dbReference type="STRING" id="1122619.GCA_000373745_02154"/>
<evidence type="ECO:0000256" key="4">
    <source>
        <dbReference type="ARBA" id="ARBA00022741"/>
    </source>
</evidence>
<dbReference type="InterPro" id="IPR017871">
    <property type="entry name" value="ABC_transporter-like_CS"/>
</dbReference>
<dbReference type="RefSeq" id="WP_018575338.1">
    <property type="nucleotide sequence ID" value="NZ_CP065725.1"/>
</dbReference>
<organism evidence="8 9">
    <name type="scientific">Oligella ureolytica</name>
    <dbReference type="NCBI Taxonomy" id="90244"/>
    <lineage>
        <taxon>Bacteria</taxon>
        <taxon>Pseudomonadati</taxon>
        <taxon>Pseudomonadota</taxon>
        <taxon>Betaproteobacteria</taxon>
        <taxon>Burkholderiales</taxon>
        <taxon>Alcaligenaceae</taxon>
        <taxon>Oligella</taxon>
    </lineage>
</organism>
<dbReference type="Pfam" id="PF00005">
    <property type="entry name" value="ABC_tran"/>
    <property type="match status" value="1"/>
</dbReference>